<dbReference type="EMBL" id="JAAALK010000082">
    <property type="protein sequence ID" value="KAG8087272.1"/>
    <property type="molecule type" value="Genomic_DNA"/>
</dbReference>
<proteinExistence type="predicted"/>
<evidence type="ECO:0000313" key="3">
    <source>
        <dbReference type="Proteomes" id="UP000729402"/>
    </source>
</evidence>
<protein>
    <submittedName>
        <fullName evidence="2">Uncharacterized protein</fullName>
    </submittedName>
</protein>
<reference evidence="2" key="1">
    <citation type="journal article" date="2021" name="bioRxiv">
        <title>Whole Genome Assembly and Annotation of Northern Wild Rice, Zizania palustris L., Supports a Whole Genome Duplication in the Zizania Genus.</title>
        <authorList>
            <person name="Haas M."/>
            <person name="Kono T."/>
            <person name="Macchietto M."/>
            <person name="Millas R."/>
            <person name="McGilp L."/>
            <person name="Shao M."/>
            <person name="Duquette J."/>
            <person name="Hirsch C.N."/>
            <person name="Kimball J."/>
        </authorList>
    </citation>
    <scope>NUCLEOTIDE SEQUENCE</scope>
    <source>
        <tissue evidence="2">Fresh leaf tissue</tissue>
    </source>
</reference>
<sequence length="145" mass="15391">MSSSIEAMLASRSSCSPSSPAKSLARPQSSQEFSPRVRTHPWTSTARRLDRRGGAEAGCWEYRTAAVGVDLVVASAGVSGGGGWRLDFANTGNIKHRRQAVFVGLFEAARVSEWAVFAKLADIGSIILATSFGIMGINLGSYVLI</sequence>
<name>A0A8J5WFE4_ZIZPA</name>
<evidence type="ECO:0000256" key="1">
    <source>
        <dbReference type="SAM" id="MobiDB-lite"/>
    </source>
</evidence>
<accession>A0A8J5WFE4</accession>
<organism evidence="2 3">
    <name type="scientific">Zizania palustris</name>
    <name type="common">Northern wild rice</name>
    <dbReference type="NCBI Taxonomy" id="103762"/>
    <lineage>
        <taxon>Eukaryota</taxon>
        <taxon>Viridiplantae</taxon>
        <taxon>Streptophyta</taxon>
        <taxon>Embryophyta</taxon>
        <taxon>Tracheophyta</taxon>
        <taxon>Spermatophyta</taxon>
        <taxon>Magnoliopsida</taxon>
        <taxon>Liliopsida</taxon>
        <taxon>Poales</taxon>
        <taxon>Poaceae</taxon>
        <taxon>BOP clade</taxon>
        <taxon>Oryzoideae</taxon>
        <taxon>Oryzeae</taxon>
        <taxon>Zizaniinae</taxon>
        <taxon>Zizania</taxon>
    </lineage>
</organism>
<reference evidence="2" key="2">
    <citation type="submission" date="2021-02" db="EMBL/GenBank/DDBJ databases">
        <authorList>
            <person name="Kimball J.A."/>
            <person name="Haas M.W."/>
            <person name="Macchietto M."/>
            <person name="Kono T."/>
            <person name="Duquette J."/>
            <person name="Shao M."/>
        </authorList>
    </citation>
    <scope>NUCLEOTIDE SEQUENCE</scope>
    <source>
        <tissue evidence="2">Fresh leaf tissue</tissue>
    </source>
</reference>
<dbReference type="AlphaFoldDB" id="A0A8J5WFE4"/>
<feature type="compositionally biased region" description="Low complexity" evidence="1">
    <location>
        <begin position="7"/>
        <end position="25"/>
    </location>
</feature>
<dbReference type="Proteomes" id="UP000729402">
    <property type="component" value="Unassembled WGS sequence"/>
</dbReference>
<feature type="region of interest" description="Disordered" evidence="1">
    <location>
        <begin position="1"/>
        <end position="49"/>
    </location>
</feature>
<gene>
    <name evidence="2" type="ORF">GUJ93_ZPchr0010g9267</name>
</gene>
<evidence type="ECO:0000313" key="2">
    <source>
        <dbReference type="EMBL" id="KAG8087272.1"/>
    </source>
</evidence>
<keyword evidence="3" id="KW-1185">Reference proteome</keyword>
<comment type="caution">
    <text evidence="2">The sequence shown here is derived from an EMBL/GenBank/DDBJ whole genome shotgun (WGS) entry which is preliminary data.</text>
</comment>